<feature type="compositionally biased region" description="Basic and acidic residues" evidence="1">
    <location>
        <begin position="94"/>
        <end position="110"/>
    </location>
</feature>
<evidence type="ECO:0000313" key="2">
    <source>
        <dbReference type="EMBL" id="MCL9812993.1"/>
    </source>
</evidence>
<comment type="caution">
    <text evidence="2">The sequence shown here is derived from an EMBL/GenBank/DDBJ whole genome shotgun (WGS) entry which is preliminary data.</text>
</comment>
<dbReference type="RefSeq" id="WP_250595148.1">
    <property type="nucleotide sequence ID" value="NZ_JAKRVY010000002.1"/>
</dbReference>
<dbReference type="InterPro" id="IPR045397">
    <property type="entry name" value="TumE-like"/>
</dbReference>
<keyword evidence="3" id="KW-1185">Reference proteome</keyword>
<gene>
    <name evidence="2" type="ORF">AArcSt11_04925</name>
</gene>
<name>A0AAE3FPJ4_9EURY</name>
<dbReference type="Pfam" id="PF20126">
    <property type="entry name" value="TumE"/>
    <property type="match status" value="1"/>
</dbReference>
<evidence type="ECO:0000256" key="1">
    <source>
        <dbReference type="SAM" id="MobiDB-lite"/>
    </source>
</evidence>
<proteinExistence type="predicted"/>
<dbReference type="AlphaFoldDB" id="A0AAE3FPJ4"/>
<organism evidence="2 3">
    <name type="scientific">Natranaeroarchaeum aerophilus</name>
    <dbReference type="NCBI Taxonomy" id="2917711"/>
    <lineage>
        <taxon>Archaea</taxon>
        <taxon>Methanobacteriati</taxon>
        <taxon>Methanobacteriota</taxon>
        <taxon>Stenosarchaea group</taxon>
        <taxon>Halobacteria</taxon>
        <taxon>Halobacteriales</taxon>
        <taxon>Natronoarchaeaceae</taxon>
        <taxon>Natranaeroarchaeum</taxon>
    </lineage>
</organism>
<protein>
    <submittedName>
        <fullName evidence="2">Uncharacterized protein</fullName>
    </submittedName>
</protein>
<feature type="region of interest" description="Disordered" evidence="1">
    <location>
        <begin position="94"/>
        <end position="124"/>
    </location>
</feature>
<sequence>MTNRDEQASDDEHSGAPVDFDRLDVIADRCRTDDRFKDIDRQPAFAPDRIVLTYDPGFYPESVDTARLEIVWYENGDFSVHYHEETIEGSFDHRWDRHPSEHNARDHIHPGPDAPTPGTDASDPNDWRDVFSLVLEEIEERQRAFWTDT</sequence>
<accession>A0AAE3FPJ4</accession>
<dbReference type="Proteomes" id="UP001202674">
    <property type="component" value="Unassembled WGS sequence"/>
</dbReference>
<evidence type="ECO:0000313" key="3">
    <source>
        <dbReference type="Proteomes" id="UP001202674"/>
    </source>
</evidence>
<reference evidence="2 3" key="1">
    <citation type="journal article" date="2022" name="Syst. Appl. Microbiol.">
        <title>Natronocalculus amylovorans gen. nov., sp. nov., and Natranaeroarchaeum aerophilus sp. nov., dominant culturable amylolytic natronoarchaea from hypersaline soda lakes in southwestern Siberia.</title>
        <authorList>
            <person name="Sorokin D.Y."/>
            <person name="Elcheninov A.G."/>
            <person name="Khizhniak T.V."/>
            <person name="Koenen M."/>
            <person name="Bale N.J."/>
            <person name="Damste J.S.S."/>
            <person name="Kublanov I.V."/>
        </authorList>
    </citation>
    <scope>NUCLEOTIDE SEQUENCE [LARGE SCALE GENOMIC DNA]</scope>
    <source>
        <strain evidence="2 3">AArc-St1-1</strain>
    </source>
</reference>
<dbReference type="EMBL" id="JAKRVY010000002">
    <property type="protein sequence ID" value="MCL9812993.1"/>
    <property type="molecule type" value="Genomic_DNA"/>
</dbReference>